<name>A0A1E7FK04_9STRA</name>
<dbReference type="AlphaFoldDB" id="A0A1E7FK04"/>
<evidence type="ECO:0000259" key="1">
    <source>
        <dbReference type="Pfam" id="PF00149"/>
    </source>
</evidence>
<proteinExistence type="predicted"/>
<dbReference type="InParanoid" id="A0A1E7FK04"/>
<dbReference type="Gene3D" id="3.60.21.10">
    <property type="match status" value="1"/>
</dbReference>
<protein>
    <submittedName>
        <fullName evidence="2">Metallo-dependent phosphatase</fullName>
    </submittedName>
</protein>
<accession>A0A1E7FK04</accession>
<organism evidence="2 3">
    <name type="scientific">Fragilariopsis cylindrus CCMP1102</name>
    <dbReference type="NCBI Taxonomy" id="635003"/>
    <lineage>
        <taxon>Eukaryota</taxon>
        <taxon>Sar</taxon>
        <taxon>Stramenopiles</taxon>
        <taxon>Ochrophyta</taxon>
        <taxon>Bacillariophyta</taxon>
        <taxon>Bacillariophyceae</taxon>
        <taxon>Bacillariophycidae</taxon>
        <taxon>Bacillariales</taxon>
        <taxon>Bacillariaceae</taxon>
        <taxon>Fragilariopsis</taxon>
    </lineage>
</organism>
<reference evidence="2 3" key="1">
    <citation type="submission" date="2016-09" db="EMBL/GenBank/DDBJ databases">
        <title>Extensive genetic diversity and differential bi-allelic expression allows diatom success in the polar Southern Ocean.</title>
        <authorList>
            <consortium name="DOE Joint Genome Institute"/>
            <person name="Mock T."/>
            <person name="Otillar R.P."/>
            <person name="Strauss J."/>
            <person name="Dupont C."/>
            <person name="Frickenhaus S."/>
            <person name="Maumus F."/>
            <person name="Mcmullan M."/>
            <person name="Sanges R."/>
            <person name="Schmutz J."/>
            <person name="Toseland A."/>
            <person name="Valas R."/>
            <person name="Veluchamy A."/>
            <person name="Ward B.J."/>
            <person name="Allen A."/>
            <person name="Barry K."/>
            <person name="Falciatore A."/>
            <person name="Ferrante M."/>
            <person name="Fortunato A.E."/>
            <person name="Gloeckner G."/>
            <person name="Gruber A."/>
            <person name="Hipkin R."/>
            <person name="Janech M."/>
            <person name="Kroth P."/>
            <person name="Leese F."/>
            <person name="Lindquist E."/>
            <person name="Lyon B.R."/>
            <person name="Martin J."/>
            <person name="Mayer C."/>
            <person name="Parker M."/>
            <person name="Quesneville H."/>
            <person name="Raymond J."/>
            <person name="Uhlig C."/>
            <person name="Valentin K.U."/>
            <person name="Worden A.Z."/>
            <person name="Armbrust E.V."/>
            <person name="Bowler C."/>
            <person name="Green B."/>
            <person name="Moulton V."/>
            <person name="Van Oosterhout C."/>
            <person name="Grigoriev I."/>
        </authorList>
    </citation>
    <scope>NUCLEOTIDE SEQUENCE [LARGE SCALE GENOMIC DNA]</scope>
    <source>
        <strain evidence="2 3">CCMP1102</strain>
    </source>
</reference>
<dbReference type="InterPro" id="IPR029052">
    <property type="entry name" value="Metallo-depent_PP-like"/>
</dbReference>
<feature type="domain" description="Calcineurin-like phosphoesterase" evidence="1">
    <location>
        <begin position="22"/>
        <end position="256"/>
    </location>
</feature>
<dbReference type="SUPFAM" id="SSF56300">
    <property type="entry name" value="Metallo-dependent phosphatases"/>
    <property type="match status" value="1"/>
</dbReference>
<dbReference type="PANTHER" id="PTHR46546">
    <property type="entry name" value="SHEWANELLA-LIKE PROTEIN PHOSPHATASE 1"/>
    <property type="match status" value="1"/>
</dbReference>
<dbReference type="EMBL" id="KV784356">
    <property type="protein sequence ID" value="OEU18365.1"/>
    <property type="molecule type" value="Genomic_DNA"/>
</dbReference>
<keyword evidence="3" id="KW-1185">Reference proteome</keyword>
<dbReference type="OrthoDB" id="5976022at2759"/>
<sequence>MCFLRQFKQQQQQQQQLRHNQRLICIGDVHGDLWALQDFLEISGVYDRQLDEWIGGNTIVVQCGDILDRGVEELACYKLLCKLSQQAIHTDGKVILLVGNHEAMNSMGLFQYAINDLEHERKIGLAVDEELETPNWRIQYAKNQPSRWSSYEPGGLLATSLLANMKVAIRVGRTVCVHAGLRPSHLKDNGGIEGMNKQFRDWITLETGPGAVGPIWMRDYSYPHDQPPKDENGSTTRMIEETLLLLDCDRMIMGHTIQRQINCVLHGRAWRIDVGASRGCGSGTPEIKIKYRY</sequence>
<dbReference type="Proteomes" id="UP000095751">
    <property type="component" value="Unassembled WGS sequence"/>
</dbReference>
<gene>
    <name evidence="2" type="ORF">FRACYDRAFT_274756</name>
</gene>
<dbReference type="InterPro" id="IPR004843">
    <property type="entry name" value="Calcineurin-like_PHP"/>
</dbReference>
<dbReference type="KEGG" id="fcy:FRACYDRAFT_274756"/>
<evidence type="ECO:0000313" key="3">
    <source>
        <dbReference type="Proteomes" id="UP000095751"/>
    </source>
</evidence>
<dbReference type="GO" id="GO:0016787">
    <property type="term" value="F:hydrolase activity"/>
    <property type="evidence" value="ECO:0007669"/>
    <property type="project" value="InterPro"/>
</dbReference>
<dbReference type="Pfam" id="PF00149">
    <property type="entry name" value="Metallophos"/>
    <property type="match status" value="1"/>
</dbReference>
<dbReference type="PANTHER" id="PTHR46546:SF4">
    <property type="entry name" value="SHEWANELLA-LIKE PROTEIN PHOSPHATASE 1"/>
    <property type="match status" value="1"/>
</dbReference>
<evidence type="ECO:0000313" key="2">
    <source>
        <dbReference type="EMBL" id="OEU18365.1"/>
    </source>
</evidence>
<dbReference type="FunCoup" id="A0A1E7FK04">
    <property type="interactions" value="6"/>
</dbReference>